<reference evidence="3 4" key="1">
    <citation type="submission" date="2020-03" db="EMBL/GenBank/DDBJ databases">
        <authorList>
            <person name="Kim M.K."/>
        </authorList>
    </citation>
    <scope>NUCLEOTIDE SEQUENCE [LARGE SCALE GENOMIC DNA]</scope>
    <source>
        <strain evidence="3 4">BT328</strain>
    </source>
</reference>
<dbReference type="GO" id="GO:0004197">
    <property type="term" value="F:cysteine-type endopeptidase activity"/>
    <property type="evidence" value="ECO:0007669"/>
    <property type="project" value="InterPro"/>
</dbReference>
<dbReference type="Pfam" id="PF00656">
    <property type="entry name" value="Peptidase_C14"/>
    <property type="match status" value="1"/>
</dbReference>
<protein>
    <submittedName>
        <fullName evidence="3">Caspase family protein</fullName>
    </submittedName>
</protein>
<dbReference type="RefSeq" id="WP_167207867.1">
    <property type="nucleotide sequence ID" value="NZ_CP050063.1"/>
</dbReference>
<dbReference type="InterPro" id="IPR052039">
    <property type="entry name" value="Caspase-related_regulators"/>
</dbReference>
<dbReference type="AlphaFoldDB" id="A0A6G9AL97"/>
<dbReference type="Gene3D" id="3.40.50.1460">
    <property type="match status" value="1"/>
</dbReference>
<evidence type="ECO:0000259" key="2">
    <source>
        <dbReference type="PROSITE" id="PS50208"/>
    </source>
</evidence>
<organism evidence="3 4">
    <name type="scientific">Spirosoma aureum</name>
    <dbReference type="NCBI Taxonomy" id="2692134"/>
    <lineage>
        <taxon>Bacteria</taxon>
        <taxon>Pseudomonadati</taxon>
        <taxon>Bacteroidota</taxon>
        <taxon>Cytophagia</taxon>
        <taxon>Cytophagales</taxon>
        <taxon>Cytophagaceae</taxon>
        <taxon>Spirosoma</taxon>
    </lineage>
</organism>
<proteinExistence type="predicted"/>
<dbReference type="SUPFAM" id="SSF52129">
    <property type="entry name" value="Caspase-like"/>
    <property type="match status" value="1"/>
</dbReference>
<dbReference type="GO" id="GO:0006508">
    <property type="term" value="P:proteolysis"/>
    <property type="evidence" value="ECO:0007669"/>
    <property type="project" value="InterPro"/>
</dbReference>
<feature type="signal peptide" evidence="1">
    <location>
        <begin position="1"/>
        <end position="19"/>
    </location>
</feature>
<dbReference type="InterPro" id="IPR011600">
    <property type="entry name" value="Pept_C14_caspase"/>
</dbReference>
<dbReference type="EMBL" id="CP050063">
    <property type="protein sequence ID" value="QIP13109.1"/>
    <property type="molecule type" value="Genomic_DNA"/>
</dbReference>
<dbReference type="PROSITE" id="PS50208">
    <property type="entry name" value="CASPASE_P20"/>
    <property type="match status" value="1"/>
</dbReference>
<name>A0A6G9AL97_9BACT</name>
<keyword evidence="1" id="KW-0732">Signal</keyword>
<dbReference type="KEGG" id="spib:G8759_10960"/>
<evidence type="ECO:0000313" key="3">
    <source>
        <dbReference type="EMBL" id="QIP13109.1"/>
    </source>
</evidence>
<dbReference type="Proteomes" id="UP000501802">
    <property type="component" value="Chromosome"/>
</dbReference>
<dbReference type="InterPro" id="IPR029030">
    <property type="entry name" value="Caspase-like_dom_sf"/>
</dbReference>
<dbReference type="PANTHER" id="PTHR22576">
    <property type="entry name" value="MUCOSA ASSOCIATED LYMPHOID TISSUE LYMPHOMA TRANSLOCATION PROTEIN 1/PARACASPASE"/>
    <property type="match status" value="1"/>
</dbReference>
<feature type="chain" id="PRO_5026249499" evidence="1">
    <location>
        <begin position="20"/>
        <end position="386"/>
    </location>
</feature>
<sequence>MKPFLFSICGLLIAGSLLAQSTPSEPKPVATFQSPTTRLNTMPLFPTAPAPTVASRIDWKSDMEADQTVSSPTFIAKACVTSAKPVVRYSLLVNDKVQTQARDLRVERDKDCPQAFNQTVQLIEGENKLRLVAYMADGAEVASNLNVTYKKPPVLVLEKRLALVIGNASYLGANKLTNPVNDANDMEVALKKLGFEVLHFTNLDNKGMRQAINNFGEKLRDYQVGLFYYAGHGVQNNGNNYLVPIDAQPESKNEIEYECIDANRILTKMEDARTRTNIVVLDACRNNPLDRSWSRGNDKDNTGLASMNAPMGSVIAYATSPGRTAADGNGRNGLYTAALLKALQQPNQTIIQLFQQVRAEVLKQSNNKQLPWESTSLTGDFYFQRK</sequence>
<accession>A0A6G9AL97</accession>
<evidence type="ECO:0000256" key="1">
    <source>
        <dbReference type="SAM" id="SignalP"/>
    </source>
</evidence>
<evidence type="ECO:0000313" key="4">
    <source>
        <dbReference type="Proteomes" id="UP000501802"/>
    </source>
</evidence>
<feature type="domain" description="Caspase family p20" evidence="2">
    <location>
        <begin position="158"/>
        <end position="288"/>
    </location>
</feature>
<dbReference type="PANTHER" id="PTHR22576:SF37">
    <property type="entry name" value="MUCOSA-ASSOCIATED LYMPHOID TISSUE LYMPHOMA TRANSLOCATION PROTEIN 1"/>
    <property type="match status" value="1"/>
</dbReference>
<gene>
    <name evidence="3" type="ORF">G8759_10960</name>
</gene>
<dbReference type="InterPro" id="IPR001309">
    <property type="entry name" value="Pept_C14_p20"/>
</dbReference>
<keyword evidence="4" id="KW-1185">Reference proteome</keyword>